<sequence>MTGSLLACRDYTPAFTPGPDDPRLTGTWRLAERRFRKDSTFSVTDTNKIPRRDTGTIIRDGKAIRFDTVATIIETIRTPRDTSFDVLRRYPATPPQTLTFGADGRLTANGSEMTYFNPIRTFLLDRTFPDSLFINLYIATNGANVPSRMRLAFQRDTLTLLPGCETPCWLKFVRAQ</sequence>
<keyword evidence="2" id="KW-1185">Reference proteome</keyword>
<reference evidence="1 2" key="1">
    <citation type="submission" date="2016-01" db="EMBL/GenBank/DDBJ databases">
        <authorList>
            <person name="Oliw E.H."/>
        </authorList>
    </citation>
    <scope>NUCLEOTIDE SEQUENCE [LARGE SCALE GENOMIC DNA]</scope>
    <source>
        <strain evidence="1 2">DY10</strain>
    </source>
</reference>
<proteinExistence type="predicted"/>
<evidence type="ECO:0000313" key="2">
    <source>
        <dbReference type="Proteomes" id="UP000187941"/>
    </source>
</evidence>
<accession>A0A1P9X125</accession>
<protein>
    <submittedName>
        <fullName evidence="1">Uncharacterized protein</fullName>
    </submittedName>
</protein>
<dbReference type="Proteomes" id="UP000187941">
    <property type="component" value="Chromosome"/>
</dbReference>
<organism evidence="1 2">
    <name type="scientific">Spirosoma montaniterrae</name>
    <dbReference type="NCBI Taxonomy" id="1178516"/>
    <lineage>
        <taxon>Bacteria</taxon>
        <taxon>Pseudomonadati</taxon>
        <taxon>Bacteroidota</taxon>
        <taxon>Cytophagia</taxon>
        <taxon>Cytophagales</taxon>
        <taxon>Cytophagaceae</taxon>
        <taxon>Spirosoma</taxon>
    </lineage>
</organism>
<dbReference type="AlphaFoldDB" id="A0A1P9X125"/>
<gene>
    <name evidence="1" type="ORF">AWR27_19635</name>
</gene>
<dbReference type="KEGG" id="smon:AWR27_19635"/>
<name>A0A1P9X125_9BACT</name>
<evidence type="ECO:0000313" key="1">
    <source>
        <dbReference type="EMBL" id="AQG81336.1"/>
    </source>
</evidence>
<dbReference type="EMBL" id="CP014263">
    <property type="protein sequence ID" value="AQG81336.1"/>
    <property type="molecule type" value="Genomic_DNA"/>
</dbReference>